<evidence type="ECO:0000313" key="1">
    <source>
        <dbReference type="EMBL" id="BBG96452.1"/>
    </source>
</evidence>
<organism evidence="1">
    <name type="scientific">Prunus dulcis</name>
    <name type="common">Almond</name>
    <name type="synonym">Amygdalus dulcis</name>
    <dbReference type="NCBI Taxonomy" id="3755"/>
    <lineage>
        <taxon>Eukaryota</taxon>
        <taxon>Viridiplantae</taxon>
        <taxon>Streptophyta</taxon>
        <taxon>Embryophyta</taxon>
        <taxon>Tracheophyta</taxon>
        <taxon>Spermatophyta</taxon>
        <taxon>Magnoliopsida</taxon>
        <taxon>eudicotyledons</taxon>
        <taxon>Gunneridae</taxon>
        <taxon>Pentapetalae</taxon>
        <taxon>rosids</taxon>
        <taxon>fabids</taxon>
        <taxon>Rosales</taxon>
        <taxon>Rosaceae</taxon>
        <taxon>Amygdaloideae</taxon>
        <taxon>Amygdaleae</taxon>
        <taxon>Prunus</taxon>
    </lineage>
</organism>
<sequence length="101" mass="11695">MDLDYARDIDKRRSTMWYVFTCDGGSISRRAVLQSVIALSTTKWSIYMKLTKASKEALWLTRLAKEFRIAQDLVVIQSDSQSAIWLVKNQVFHGRSKHIDV</sequence>
<dbReference type="CDD" id="cd09272">
    <property type="entry name" value="RNase_HI_RT_Ty1"/>
    <property type="match status" value="1"/>
</dbReference>
<dbReference type="EMBL" id="AP019298">
    <property type="protein sequence ID" value="BBG96452.1"/>
    <property type="molecule type" value="Genomic_DNA"/>
</dbReference>
<dbReference type="PANTHER" id="PTHR11439">
    <property type="entry name" value="GAG-POL-RELATED RETROTRANSPOSON"/>
    <property type="match status" value="1"/>
</dbReference>
<dbReference type="AlphaFoldDB" id="A0A4Y1QX86"/>
<name>A0A4Y1QX86_PRUDU</name>
<gene>
    <name evidence="1" type="ORF">Prudu_005259</name>
</gene>
<accession>A0A4Y1QX86</accession>
<reference evidence="1" key="1">
    <citation type="journal article" date="2019" name="Science">
        <title>Mutation of a bHLH transcription factor allowed almond domestication.</title>
        <authorList>
            <person name="Sanchez-Perez R."/>
            <person name="Pavan S."/>
            <person name="Mazzeo R."/>
            <person name="Moldovan C."/>
            <person name="Aiese Cigliano R."/>
            <person name="Del Cueto J."/>
            <person name="Ricciardi F."/>
            <person name="Lotti C."/>
            <person name="Ricciardi L."/>
            <person name="Dicenta F."/>
            <person name="Lopez-Marques R.L."/>
            <person name="Lindberg Moller B."/>
        </authorList>
    </citation>
    <scope>NUCLEOTIDE SEQUENCE</scope>
</reference>
<protein>
    <submittedName>
        <fullName evidence="1">Uncharacterized protein</fullName>
    </submittedName>
</protein>
<proteinExistence type="predicted"/>
<dbReference type="PANTHER" id="PTHR11439:SF483">
    <property type="entry name" value="PEPTIDE SYNTHASE GLIP-LIKE, PUTATIVE (AFU_ORTHOLOGUE AFUA_3G12920)-RELATED"/>
    <property type="match status" value="1"/>
</dbReference>